<proteinExistence type="predicted"/>
<gene>
    <name evidence="1" type="ORF">CDAR_94771</name>
</gene>
<comment type="caution">
    <text evidence="1">The sequence shown here is derived from an EMBL/GenBank/DDBJ whole genome shotgun (WGS) entry which is preliminary data.</text>
</comment>
<evidence type="ECO:0000313" key="2">
    <source>
        <dbReference type="Proteomes" id="UP001054837"/>
    </source>
</evidence>
<dbReference type="Proteomes" id="UP001054837">
    <property type="component" value="Unassembled WGS sequence"/>
</dbReference>
<dbReference type="AlphaFoldDB" id="A0AAV4PL18"/>
<keyword evidence="2" id="KW-1185">Reference proteome</keyword>
<accession>A0AAV4PL18</accession>
<sequence length="79" mass="8713">MEGQKSGHLGLKGLIPRKLTFYSFAWHSSGRSQLCTAVLPLTLFLRLTTDWSHVDELGNGSIRSTEAISRNLRSIPGNS</sequence>
<organism evidence="1 2">
    <name type="scientific">Caerostris darwini</name>
    <dbReference type="NCBI Taxonomy" id="1538125"/>
    <lineage>
        <taxon>Eukaryota</taxon>
        <taxon>Metazoa</taxon>
        <taxon>Ecdysozoa</taxon>
        <taxon>Arthropoda</taxon>
        <taxon>Chelicerata</taxon>
        <taxon>Arachnida</taxon>
        <taxon>Araneae</taxon>
        <taxon>Araneomorphae</taxon>
        <taxon>Entelegynae</taxon>
        <taxon>Araneoidea</taxon>
        <taxon>Araneidae</taxon>
        <taxon>Caerostris</taxon>
    </lineage>
</organism>
<evidence type="ECO:0000313" key="1">
    <source>
        <dbReference type="EMBL" id="GIX96998.1"/>
    </source>
</evidence>
<name>A0AAV4PL18_9ARAC</name>
<dbReference type="EMBL" id="BPLQ01003002">
    <property type="protein sequence ID" value="GIX96998.1"/>
    <property type="molecule type" value="Genomic_DNA"/>
</dbReference>
<reference evidence="1 2" key="1">
    <citation type="submission" date="2021-06" db="EMBL/GenBank/DDBJ databases">
        <title>Caerostris darwini draft genome.</title>
        <authorList>
            <person name="Kono N."/>
            <person name="Arakawa K."/>
        </authorList>
    </citation>
    <scope>NUCLEOTIDE SEQUENCE [LARGE SCALE GENOMIC DNA]</scope>
</reference>
<protein>
    <submittedName>
        <fullName evidence="1">Uncharacterized protein</fullName>
    </submittedName>
</protein>